<organism evidence="2 3">
    <name type="scientific">Phaeospirillum tilakii</name>
    <dbReference type="NCBI Taxonomy" id="741673"/>
    <lineage>
        <taxon>Bacteria</taxon>
        <taxon>Pseudomonadati</taxon>
        <taxon>Pseudomonadota</taxon>
        <taxon>Alphaproteobacteria</taxon>
        <taxon>Rhodospirillales</taxon>
        <taxon>Rhodospirillaceae</taxon>
        <taxon>Phaeospirillum</taxon>
    </lineage>
</organism>
<evidence type="ECO:0000313" key="3">
    <source>
        <dbReference type="Proteomes" id="UP001597296"/>
    </source>
</evidence>
<gene>
    <name evidence="2" type="ORF">ACFSNB_01265</name>
</gene>
<name>A0ABW5C902_9PROT</name>
<protein>
    <submittedName>
        <fullName evidence="2">Uncharacterized protein</fullName>
    </submittedName>
</protein>
<evidence type="ECO:0000313" key="2">
    <source>
        <dbReference type="EMBL" id="MFD2232427.1"/>
    </source>
</evidence>
<dbReference type="EMBL" id="JBHUIY010000002">
    <property type="protein sequence ID" value="MFD2232427.1"/>
    <property type="molecule type" value="Genomic_DNA"/>
</dbReference>
<reference evidence="3" key="1">
    <citation type="journal article" date="2019" name="Int. J. Syst. Evol. Microbiol.">
        <title>The Global Catalogue of Microorganisms (GCM) 10K type strain sequencing project: providing services to taxonomists for standard genome sequencing and annotation.</title>
        <authorList>
            <consortium name="The Broad Institute Genomics Platform"/>
            <consortium name="The Broad Institute Genome Sequencing Center for Infectious Disease"/>
            <person name="Wu L."/>
            <person name="Ma J."/>
        </authorList>
    </citation>
    <scope>NUCLEOTIDE SEQUENCE [LARGE SCALE GENOMIC DNA]</scope>
    <source>
        <strain evidence="3">KCTC 15012</strain>
    </source>
</reference>
<dbReference type="Proteomes" id="UP001597296">
    <property type="component" value="Unassembled WGS sequence"/>
</dbReference>
<accession>A0ABW5C902</accession>
<keyword evidence="3" id="KW-1185">Reference proteome</keyword>
<sequence length="99" mass="9903">MNGRGSRLGLVVAVVCLSAGPAWATDGAAAAPVPAAGAVRLVYGGDEICLVDSAPPARASRRPAVSWRDPVVRVLAGAAPRRLARCSSRVGAIRCLGGG</sequence>
<proteinExistence type="predicted"/>
<dbReference type="RefSeq" id="WP_377313723.1">
    <property type="nucleotide sequence ID" value="NZ_JBHUIY010000002.1"/>
</dbReference>
<evidence type="ECO:0000256" key="1">
    <source>
        <dbReference type="SAM" id="SignalP"/>
    </source>
</evidence>
<keyword evidence="1" id="KW-0732">Signal</keyword>
<feature type="chain" id="PRO_5045694173" evidence="1">
    <location>
        <begin position="25"/>
        <end position="99"/>
    </location>
</feature>
<feature type="signal peptide" evidence="1">
    <location>
        <begin position="1"/>
        <end position="24"/>
    </location>
</feature>
<comment type="caution">
    <text evidence="2">The sequence shown here is derived from an EMBL/GenBank/DDBJ whole genome shotgun (WGS) entry which is preliminary data.</text>
</comment>